<dbReference type="InterPro" id="IPR027417">
    <property type="entry name" value="P-loop_NTPase"/>
</dbReference>
<dbReference type="NCBIfam" id="NF040586">
    <property type="entry name" value="FxSxx_TPR"/>
    <property type="match status" value="1"/>
</dbReference>
<evidence type="ECO:0000313" key="4">
    <source>
        <dbReference type="Proteomes" id="UP000584670"/>
    </source>
</evidence>
<gene>
    <name evidence="3" type="ORF">H4N64_31000</name>
</gene>
<dbReference type="PANTHER" id="PTHR46082">
    <property type="entry name" value="ATP/GTP-BINDING PROTEIN-RELATED"/>
    <property type="match status" value="1"/>
</dbReference>
<comment type="caution">
    <text evidence="3">The sequence shown here is derived from an EMBL/GenBank/DDBJ whole genome shotgun (WGS) entry which is preliminary data.</text>
</comment>
<feature type="region of interest" description="Disordered" evidence="2">
    <location>
        <begin position="1816"/>
        <end position="1853"/>
    </location>
</feature>
<dbReference type="InterPro" id="IPR002885">
    <property type="entry name" value="PPR_rpt"/>
</dbReference>
<dbReference type="Pfam" id="PF13424">
    <property type="entry name" value="TPR_12"/>
    <property type="match status" value="4"/>
</dbReference>
<dbReference type="Pfam" id="PF01535">
    <property type="entry name" value="PPR"/>
    <property type="match status" value="1"/>
</dbReference>
<dbReference type="Gene3D" id="3.40.50.300">
    <property type="entry name" value="P-loop containing nucleotide triphosphate hydrolases"/>
    <property type="match status" value="1"/>
</dbReference>
<dbReference type="Pfam" id="PF13374">
    <property type="entry name" value="TPR_10"/>
    <property type="match status" value="4"/>
</dbReference>
<dbReference type="Proteomes" id="UP000584670">
    <property type="component" value="Unassembled WGS sequence"/>
</dbReference>
<evidence type="ECO:0000313" key="3">
    <source>
        <dbReference type="EMBL" id="MBC2905909.1"/>
    </source>
</evidence>
<sequence>MSVIDQARATSTTALRADPTMPDRDSGGPRPRSDAYPDPHTDPAPPVLSEEVKTAAGRVRPPADLTNLPPLPAQPFVGRSVDLDRLRQSLSRSAGRGIVTQATATATAVSGLGGIGKTALVLRYAHATRETYSLVWWITGESEEQIDTGLADLALRLYPSWAAHATARERTEWALTWLERHHGWLLVYDNVEHPQNLTPVMGRLLGHGHQLVTSRSRGGWPEGADLVDLDVLGDEESVELLRATAGHVGGGTHDELVAQLAADLGHLPLALTQAGAYLRETRMRLDTYRERLARVPELVLTDGASRSGRTITQIWRTSLETIRGAHPVAVPTLYALAWFAAEPVPREVASRLAGAKDEVLAALAAYHLVTSGPDGLSLHRLVQKTLRQASPAEAPNARDRAERALAAECAGATQERLRQLLVHIQALASPGPPPTTPSNDILAMYRRGAEELISREQQSLAIPLMDRVVQAETHVPDDEALADRDRLADLHTQAGNPARAVELYRNLYLDRRRLHGPDAQETLRGHHDLALAHHKAGEAIRAVRELRTVVADRLRVQGSEHEDTLTARADLAKALQQAGHHEEAVAEFESVHADRERLLGDRHEDTLAARTGLARAHEAAGDHRTALRLYEAAVTDRTHVHGPDHTETLKSRGELASAHSSAGDPVTALGLYEELLADRERVQGEDHADTLRCRQHLTYARWDVVGPDAVLPEFEALAEHSARVRGPDDPATLDYRDDVARVRRSRDDYAQALADYEALVADYARALGNDHPSTLRIRAFRAGTRRRAGDHTRAVREFTELVTVHTRLYGPLHPTTLTARANLALGHWSAGQCAEAIRIFEALVPDRSSVLGERHPKVLATREDLARARQASGDHESAVAELKGLLSDLTTTLGHPQDHQRVLELRRTLAEAFSGAGSHAQAIEVYDELVAVQERLYGHEHPWTMGSREQRGLALLEARRYREAARAFDTLVADRTRIQGPEHKTTLRARHRHCWALRLAGEHSNAVASYEKLLADHLRLQGPETTNTLGVRNNLALARSSARDHERALKELSELLADRRRLFGADAPVTLLVHENLAWAHRMASAPEQAVALYEEVVAARTRISGAGHPDTLSVREELALARRRNGDHESSLSDLESVLRDRIRLHGSDHASVLYVRLEMAQGYSRLGKHEAAVSLADETVAQHTRVLGPDHPRTLTSRRVLAYVRLQHGRYGEAIAGYESVIADQERILDSDDTETFWTRDLLAAAHVHRRDHARAIAVLEQLVADRTAVQGPEHFATLSCRLELARRRELADDRVRALRDLEALGEIFERLLGPDHPDTLDVWDDIAWVCSGPAVAGRAVAVAEELVRRLTRLFGPLDARTLDARVRLVSALGEAGLLGRATAEAASLLEDRRGLLGTDHRVVLATGRLLALLLRGRGERLGAIRELTALIEAADRAWGPGHPDTTEYRVSLAFAHWEAGDTRQAAILLDEVCRQYAKDLPDEHLARLEARAHLIWLTADIGPADRAVRDARRLIADAARHHGQGSRVTLDLMNVLAHALLQAGKPDEALEVLSHSLRSYAALVPHLRLPTTPDAITEAHRRAAEAPMKPGWATDQPEWTQAGVVVEIFAAWHAGFLPTFTTELAHVLSATGTPEAAVDLLNAVHAARATLFGPDHPDTLESLTELAFACLEAGTPDLGPAHDELLAAWERVYGPDHPDIPLLRWRLRTARPAWRARLLLLEETPLVGSPARLEVRLERVPGVPPTDLGRVVVTAGCRSSATVDPPMAEYEPDDPTRFTFTAREPGEHDVRFTLYDHASGHMLQEIRAVFPVLGDRPHGTGEGNENGAGDSRGDRQGPVPRLHGDTTAAN</sequence>
<dbReference type="SUPFAM" id="SSF52540">
    <property type="entry name" value="P-loop containing nucleoside triphosphate hydrolases"/>
    <property type="match status" value="1"/>
</dbReference>
<dbReference type="InterPro" id="IPR011990">
    <property type="entry name" value="TPR-like_helical_dom_sf"/>
</dbReference>
<feature type="region of interest" description="Disordered" evidence="2">
    <location>
        <begin position="1"/>
        <end position="50"/>
    </location>
</feature>
<dbReference type="SUPFAM" id="SSF48452">
    <property type="entry name" value="TPR-like"/>
    <property type="match status" value="8"/>
</dbReference>
<name>A0A7X1J848_9ACTN</name>
<evidence type="ECO:0000256" key="1">
    <source>
        <dbReference type="SAM" id="Coils"/>
    </source>
</evidence>
<feature type="coiled-coil region" evidence="1">
    <location>
        <begin position="1035"/>
        <end position="1062"/>
    </location>
</feature>
<dbReference type="EMBL" id="JACMSF010000042">
    <property type="protein sequence ID" value="MBC2905909.1"/>
    <property type="molecule type" value="Genomic_DNA"/>
</dbReference>
<keyword evidence="1" id="KW-0175">Coiled coil</keyword>
<dbReference type="InterPro" id="IPR053137">
    <property type="entry name" value="NLR-like"/>
</dbReference>
<protein>
    <submittedName>
        <fullName evidence="3">Tetratricopeptide repeat protein</fullName>
    </submittedName>
</protein>
<dbReference type="PANTHER" id="PTHR46082:SF6">
    <property type="entry name" value="AAA+ ATPASE DOMAIN-CONTAINING PROTEIN-RELATED"/>
    <property type="match status" value="1"/>
</dbReference>
<accession>A0A7X1J848</accession>
<dbReference type="RefSeq" id="WP_186285753.1">
    <property type="nucleotide sequence ID" value="NZ_JACMSF010000042.1"/>
</dbReference>
<keyword evidence="4" id="KW-1185">Reference proteome</keyword>
<organism evidence="3 4">
    <name type="scientific">Streptomyces cupreus</name>
    <dbReference type="NCBI Taxonomy" id="2759956"/>
    <lineage>
        <taxon>Bacteria</taxon>
        <taxon>Bacillati</taxon>
        <taxon>Actinomycetota</taxon>
        <taxon>Actinomycetes</taxon>
        <taxon>Kitasatosporales</taxon>
        <taxon>Streptomycetaceae</taxon>
        <taxon>Streptomyces</taxon>
    </lineage>
</organism>
<dbReference type="Gene3D" id="1.25.40.10">
    <property type="entry name" value="Tetratricopeptide repeat domain"/>
    <property type="match status" value="7"/>
</dbReference>
<feature type="compositionally biased region" description="Basic and acidic residues" evidence="2">
    <location>
        <begin position="21"/>
        <end position="41"/>
    </location>
</feature>
<reference evidence="3 4" key="1">
    <citation type="submission" date="2020-08" db="EMBL/GenBank/DDBJ databases">
        <title>Streptomyces sp. PSKA01 genome sequencing and assembly.</title>
        <authorList>
            <person name="Mandal S."/>
            <person name="Maiti P.K."/>
            <person name="Das P."/>
        </authorList>
    </citation>
    <scope>NUCLEOTIDE SEQUENCE [LARGE SCALE GENOMIC DNA]</scope>
    <source>
        <strain evidence="3 4">PSKA01</strain>
    </source>
</reference>
<evidence type="ECO:0000256" key="2">
    <source>
        <dbReference type="SAM" id="MobiDB-lite"/>
    </source>
</evidence>
<proteinExistence type="predicted"/>